<feature type="region of interest" description="Disordered" evidence="5">
    <location>
        <begin position="159"/>
        <end position="294"/>
    </location>
</feature>
<feature type="region of interest" description="Disordered" evidence="5">
    <location>
        <begin position="343"/>
        <end position="369"/>
    </location>
</feature>
<protein>
    <recommendedName>
        <fullName evidence="6">TRAF-type domain-containing protein</fullName>
    </recommendedName>
</protein>
<name>A0A9P0XC28_PIEBR</name>
<comment type="caution">
    <text evidence="7">The sequence shown here is derived from an EMBL/GenBank/DDBJ whole genome shotgun (WGS) entry which is preliminary data.</text>
</comment>
<proteinExistence type="predicted"/>
<feature type="compositionally biased region" description="Pro residues" evidence="5">
    <location>
        <begin position="251"/>
        <end position="260"/>
    </location>
</feature>
<dbReference type="InterPro" id="IPR051986">
    <property type="entry name" value="Innate_Immune_Apopt_Reg"/>
</dbReference>
<dbReference type="InterPro" id="IPR049439">
    <property type="entry name" value="TRAFD1-XIAF1_Znf"/>
</dbReference>
<dbReference type="AlphaFoldDB" id="A0A9P0XC28"/>
<feature type="zinc finger region" description="TRAF-type" evidence="4">
    <location>
        <begin position="58"/>
        <end position="99"/>
    </location>
</feature>
<feature type="region of interest" description="Disordered" evidence="5">
    <location>
        <begin position="549"/>
        <end position="577"/>
    </location>
</feature>
<feature type="compositionally biased region" description="Basic and acidic residues" evidence="5">
    <location>
        <begin position="275"/>
        <end position="287"/>
    </location>
</feature>
<evidence type="ECO:0000256" key="1">
    <source>
        <dbReference type="ARBA" id="ARBA00022723"/>
    </source>
</evidence>
<reference evidence="7" key="1">
    <citation type="submission" date="2022-05" db="EMBL/GenBank/DDBJ databases">
        <authorList>
            <person name="Okamura Y."/>
        </authorList>
    </citation>
    <scope>NUCLEOTIDE SEQUENCE</scope>
</reference>
<dbReference type="InterPro" id="IPR013083">
    <property type="entry name" value="Znf_RING/FYVE/PHD"/>
</dbReference>
<dbReference type="GO" id="GO:0008270">
    <property type="term" value="F:zinc ion binding"/>
    <property type="evidence" value="ECO:0007669"/>
    <property type="project" value="UniProtKB-KW"/>
</dbReference>
<evidence type="ECO:0000256" key="3">
    <source>
        <dbReference type="ARBA" id="ARBA00022833"/>
    </source>
</evidence>
<feature type="domain" description="TRAF-type" evidence="6">
    <location>
        <begin position="58"/>
        <end position="99"/>
    </location>
</feature>
<keyword evidence="8" id="KW-1185">Reference proteome</keyword>
<dbReference type="EMBL" id="CALOZG010000010">
    <property type="protein sequence ID" value="CAH4030628.1"/>
    <property type="molecule type" value="Genomic_DNA"/>
</dbReference>
<evidence type="ECO:0000259" key="6">
    <source>
        <dbReference type="PROSITE" id="PS50145"/>
    </source>
</evidence>
<evidence type="ECO:0000313" key="7">
    <source>
        <dbReference type="EMBL" id="CAH4030628.1"/>
    </source>
</evidence>
<feature type="compositionally biased region" description="Polar residues" evidence="5">
    <location>
        <begin position="159"/>
        <end position="171"/>
    </location>
</feature>
<dbReference type="PROSITE" id="PS50145">
    <property type="entry name" value="ZF_TRAF"/>
    <property type="match status" value="1"/>
</dbReference>
<evidence type="ECO:0000256" key="5">
    <source>
        <dbReference type="SAM" id="MobiDB-lite"/>
    </source>
</evidence>
<dbReference type="Gene3D" id="3.30.40.10">
    <property type="entry name" value="Zinc/RING finger domain, C3HC4 (zinc finger)"/>
    <property type="match status" value="1"/>
</dbReference>
<dbReference type="InterPro" id="IPR001293">
    <property type="entry name" value="Znf_TRAF"/>
</dbReference>
<keyword evidence="3 4" id="KW-0862">Zinc</keyword>
<keyword evidence="2 4" id="KW-0863">Zinc-finger</keyword>
<feature type="compositionally biased region" description="Polar residues" evidence="5">
    <location>
        <begin position="181"/>
        <end position="198"/>
    </location>
</feature>
<organism evidence="7 8">
    <name type="scientific">Pieris brassicae</name>
    <name type="common">White butterfly</name>
    <name type="synonym">Large white butterfly</name>
    <dbReference type="NCBI Taxonomy" id="7116"/>
    <lineage>
        <taxon>Eukaryota</taxon>
        <taxon>Metazoa</taxon>
        <taxon>Ecdysozoa</taxon>
        <taxon>Arthropoda</taxon>
        <taxon>Hexapoda</taxon>
        <taxon>Insecta</taxon>
        <taxon>Pterygota</taxon>
        <taxon>Neoptera</taxon>
        <taxon>Endopterygota</taxon>
        <taxon>Lepidoptera</taxon>
        <taxon>Glossata</taxon>
        <taxon>Ditrysia</taxon>
        <taxon>Papilionoidea</taxon>
        <taxon>Pieridae</taxon>
        <taxon>Pierinae</taxon>
        <taxon>Pieris</taxon>
    </lineage>
</organism>
<dbReference type="Proteomes" id="UP001152562">
    <property type="component" value="Unassembled WGS sequence"/>
</dbReference>
<evidence type="ECO:0000313" key="8">
    <source>
        <dbReference type="Proteomes" id="UP001152562"/>
    </source>
</evidence>
<evidence type="ECO:0000256" key="2">
    <source>
        <dbReference type="ARBA" id="ARBA00022771"/>
    </source>
</evidence>
<accession>A0A9P0XC28</accession>
<dbReference type="GO" id="GO:0005739">
    <property type="term" value="C:mitochondrion"/>
    <property type="evidence" value="ECO:0007669"/>
    <property type="project" value="TreeGrafter"/>
</dbReference>
<dbReference type="PANTHER" id="PTHR16295:SF10">
    <property type="entry name" value="EXPRESSED PROTEIN"/>
    <property type="match status" value="1"/>
</dbReference>
<gene>
    <name evidence="7" type="ORF">PIBRA_LOCUS7257</name>
</gene>
<dbReference type="Pfam" id="PF21366">
    <property type="entry name" value="TRAFD1-XIAF1_ZnF"/>
    <property type="match status" value="1"/>
</dbReference>
<dbReference type="PANTHER" id="PTHR16295">
    <property type="entry name" value="TRAF-TYPE ZINC FINGER PROTEIN-RELATED"/>
    <property type="match status" value="1"/>
</dbReference>
<keyword evidence="1 4" id="KW-0479">Metal-binding</keyword>
<sequence length="577" mass="65391">MDVREMKTCGNCKRDIPAVNFTIHTVHCARNIGMCPVCKEPFPHCELQEHHEKMHKLLPCKQCGDSVCGTDLEDHIRDSCAHTMQTCRYCNLEVRRGEMPAHERYCGARTEQCEECGEWVMLRYRRLHTESNHGFIRLDDDPVPFRRDKPKKVINDWQTNGIKKQNTSNELNRMPELRDIQPSTSKPSVANVPVNTFKENIEPRPSSSTNGAVPKPKRTNDQPQINTATMATNKVKNMTASRGAIKKRPAPKPPAAAPNPDPRRDLAQTRALQRQQEEERERRERSEQNLARGLPPILNPLEKLEKLRKMDALQNRQVEDQSYKDKLNGRVWMSRDVPIGNLLGAGPSESRNNLETERRRNLPLQKGNSERQKIKLKNLKPMTEEEFIERFNYLHMNEPSRDREDRFSQIKSSLRELRRGLNEVTAPYNANINVDLNQNRNTPSPDDEVKLPCEFCGAPVAADILVQHQTGCRPDLARLDVRKGKGPSPAVSPVSPPHGAVIPCEFCAKSLPVYLISTGCKAMPSVSELTIDYQNAIISVHTHTEITECTGKSPGGESVKQKKQRSLVIGQKKVTTS</sequence>
<evidence type="ECO:0000256" key="4">
    <source>
        <dbReference type="PROSITE-ProRule" id="PRU00207"/>
    </source>
</evidence>
<feature type="compositionally biased region" description="Polar residues" evidence="5">
    <location>
        <begin position="221"/>
        <end position="240"/>
    </location>
</feature>